<sequence>METKGADWKRVVERPLWEDRQEWKLKEQTGDAWLSDHFGKIDRNGKECARQLTEAETLDDDDDENNYDVVLRSTSEDGEIEDGSVEEGIRSTQLYPIHHLDDQEFFPGDFVIENKEESCMRVYGVVQSVDHAGRTATVKWFKTYTSQDQPSSIFCKRSHDFNNATSQFPFC</sequence>
<dbReference type="EMBL" id="OB794834">
    <property type="protein sequence ID" value="CAD7431160.1"/>
    <property type="molecule type" value="Genomic_DNA"/>
</dbReference>
<evidence type="ECO:0000259" key="1">
    <source>
        <dbReference type="Pfam" id="PF23043"/>
    </source>
</evidence>
<evidence type="ECO:0000313" key="2">
    <source>
        <dbReference type="EMBL" id="CAD7431160.1"/>
    </source>
</evidence>
<accession>A0A7R9EBT6</accession>
<organism evidence="2">
    <name type="scientific">Timema monikensis</name>
    <dbReference type="NCBI Taxonomy" id="170555"/>
    <lineage>
        <taxon>Eukaryota</taxon>
        <taxon>Metazoa</taxon>
        <taxon>Ecdysozoa</taxon>
        <taxon>Arthropoda</taxon>
        <taxon>Hexapoda</taxon>
        <taxon>Insecta</taxon>
        <taxon>Pterygota</taxon>
        <taxon>Neoptera</taxon>
        <taxon>Polyneoptera</taxon>
        <taxon>Phasmatodea</taxon>
        <taxon>Timematodea</taxon>
        <taxon>Timematoidea</taxon>
        <taxon>Timematidae</taxon>
        <taxon>Timema</taxon>
    </lineage>
</organism>
<proteinExistence type="predicted"/>
<reference evidence="2" key="1">
    <citation type="submission" date="2020-11" db="EMBL/GenBank/DDBJ databases">
        <authorList>
            <person name="Tran Van P."/>
        </authorList>
    </citation>
    <scope>NUCLEOTIDE SEQUENCE</scope>
</reference>
<protein>
    <recommendedName>
        <fullName evidence="1">UBE2O-like SH3-B domain-containing protein</fullName>
    </recommendedName>
</protein>
<gene>
    <name evidence="2" type="ORF">TMSB3V08_LOCUS7902</name>
</gene>
<dbReference type="AlphaFoldDB" id="A0A7R9EBT6"/>
<name>A0A7R9EBT6_9NEOP</name>
<dbReference type="Pfam" id="PF23043">
    <property type="entry name" value="SH3-B_UBE2O"/>
    <property type="match status" value="1"/>
</dbReference>
<feature type="domain" description="UBE2O-like SH3-B" evidence="1">
    <location>
        <begin position="102"/>
        <end position="153"/>
    </location>
</feature>
<dbReference type="InterPro" id="IPR057733">
    <property type="entry name" value="UBE2O-like_SH3-B"/>
</dbReference>